<dbReference type="Proteomes" id="UP000198929">
    <property type="component" value="Unassembled WGS sequence"/>
</dbReference>
<evidence type="ECO:0000313" key="4">
    <source>
        <dbReference type="Proteomes" id="UP000198929"/>
    </source>
</evidence>
<dbReference type="Gene3D" id="3.40.50.620">
    <property type="entry name" value="HUPs"/>
    <property type="match status" value="1"/>
</dbReference>
<evidence type="ECO:0000313" key="3">
    <source>
        <dbReference type="EMBL" id="SES11042.1"/>
    </source>
</evidence>
<dbReference type="InterPro" id="IPR052188">
    <property type="entry name" value="Ni-pincer_cofactor_biosynth"/>
</dbReference>
<reference evidence="4" key="1">
    <citation type="submission" date="2016-10" db="EMBL/GenBank/DDBJ databases">
        <authorList>
            <person name="Varghese N."/>
            <person name="Submissions S."/>
        </authorList>
    </citation>
    <scope>NUCLEOTIDE SEQUENCE [LARGE SCALE GENOMIC DNA]</scope>
    <source>
        <strain evidence="4">DSM 20524</strain>
    </source>
</reference>
<dbReference type="GO" id="GO:0004066">
    <property type="term" value="F:asparagine synthase (glutamine-hydrolyzing) activity"/>
    <property type="evidence" value="ECO:0007669"/>
    <property type="project" value="InterPro"/>
</dbReference>
<name>A0A1H9UNU7_9CORY</name>
<dbReference type="NCBIfam" id="TIGR00268">
    <property type="entry name" value="ATP-dependent sacrificial sulfur transferase LarE"/>
    <property type="match status" value="1"/>
</dbReference>
<dbReference type="Pfam" id="PF00733">
    <property type="entry name" value="Asn_synthase"/>
    <property type="match status" value="1"/>
</dbReference>
<keyword evidence="4" id="KW-1185">Reference proteome</keyword>
<dbReference type="EMBL" id="FOGQ01000008">
    <property type="protein sequence ID" value="SES11042.1"/>
    <property type="molecule type" value="Genomic_DNA"/>
</dbReference>
<dbReference type="GO" id="GO:0016783">
    <property type="term" value="F:sulfurtransferase activity"/>
    <property type="evidence" value="ECO:0007669"/>
    <property type="project" value="InterPro"/>
</dbReference>
<dbReference type="PIRSF" id="PIRSF006661">
    <property type="entry name" value="PP-lp_UCP006661"/>
    <property type="match status" value="1"/>
</dbReference>
<dbReference type="AlphaFoldDB" id="A0A1H9UNU7"/>
<evidence type="ECO:0000259" key="2">
    <source>
        <dbReference type="Pfam" id="PF00733"/>
    </source>
</evidence>
<sequence>MVAMSLLQPDPATRALIDKVAPHLPTTGRIGVAYSGGVDSAALLAVCHYLLGHERTLGITAISASFAARERAMARDTAALIGAEVIEVETHEDEIEAYQENTTDRCYFCKNEMFEVIDQSVVDKHNLEAVAYGENADDAKRIDRPGARAATEHGVLRPLAAAGLTKADVREIARGFGLPVADKPAAPCLASRVPHGLEVNREKLAQIEGLELTLYELGFSDSRVRHHEKIARIELLPEEMARAADPAVAMRIVESARELGFTYATVDLKGIQSGAMTLEAMKSLKDQLKDKLKYVGADEERRD</sequence>
<dbReference type="GO" id="GO:0006529">
    <property type="term" value="P:asparagine biosynthetic process"/>
    <property type="evidence" value="ECO:0007669"/>
    <property type="project" value="InterPro"/>
</dbReference>
<dbReference type="CDD" id="cd01990">
    <property type="entry name" value="LarE-like"/>
    <property type="match status" value="1"/>
</dbReference>
<evidence type="ECO:0000256" key="1">
    <source>
        <dbReference type="PIRSR" id="PIRSR006661-1"/>
    </source>
</evidence>
<accession>A0A1H9UNU7</accession>
<protein>
    <recommendedName>
        <fullName evidence="2">Asparagine synthetase domain-containing protein</fullName>
    </recommendedName>
</protein>
<dbReference type="SUPFAM" id="SSF52402">
    <property type="entry name" value="Adenine nucleotide alpha hydrolases-like"/>
    <property type="match status" value="1"/>
</dbReference>
<feature type="domain" description="Asparagine synthetase" evidence="2">
    <location>
        <begin position="14"/>
        <end position="98"/>
    </location>
</feature>
<dbReference type="STRING" id="1121357.SAMN05661109_01900"/>
<dbReference type="PANTHER" id="PTHR43169:SF2">
    <property type="entry name" value="NAD_GMP SYNTHASE DOMAIN-CONTAINING PROTEIN"/>
    <property type="match status" value="1"/>
</dbReference>
<dbReference type="InterPro" id="IPR005232">
    <property type="entry name" value="LarE"/>
</dbReference>
<feature type="active site" description="Nucleophile and sulfur donor" evidence="1">
    <location>
        <position position="188"/>
    </location>
</feature>
<gene>
    <name evidence="3" type="ORF">SAMN05661109_01900</name>
</gene>
<organism evidence="3 4">
    <name type="scientific">Corynebacterium cystitidis DSM 20524</name>
    <dbReference type="NCBI Taxonomy" id="1121357"/>
    <lineage>
        <taxon>Bacteria</taxon>
        <taxon>Bacillati</taxon>
        <taxon>Actinomycetota</taxon>
        <taxon>Actinomycetes</taxon>
        <taxon>Mycobacteriales</taxon>
        <taxon>Corynebacteriaceae</taxon>
        <taxon>Corynebacterium</taxon>
    </lineage>
</organism>
<dbReference type="InterPro" id="IPR014729">
    <property type="entry name" value="Rossmann-like_a/b/a_fold"/>
</dbReference>
<dbReference type="PANTHER" id="PTHR43169">
    <property type="entry name" value="EXSB FAMILY PROTEIN"/>
    <property type="match status" value="1"/>
</dbReference>
<dbReference type="InterPro" id="IPR001962">
    <property type="entry name" value="Asn_synthase"/>
</dbReference>
<proteinExistence type="predicted"/>